<evidence type="ECO:0000256" key="2">
    <source>
        <dbReference type="ARBA" id="ARBA00005045"/>
    </source>
</evidence>
<evidence type="ECO:0000256" key="5">
    <source>
        <dbReference type="ARBA" id="ARBA00022598"/>
    </source>
</evidence>
<dbReference type="GO" id="GO:0004828">
    <property type="term" value="F:serine-tRNA ligase activity"/>
    <property type="evidence" value="ECO:0007669"/>
    <property type="project" value="UniProtKB-UniRule"/>
</dbReference>
<comment type="caution">
    <text evidence="12">Lacks conserved residue(s) required for the propagation of feature annotation.</text>
</comment>
<feature type="binding site" evidence="12">
    <location>
        <begin position="236"/>
        <end position="238"/>
    </location>
    <ligand>
        <name>L-serine</name>
        <dbReference type="ChEBI" id="CHEBI:33384"/>
    </ligand>
</feature>
<evidence type="ECO:0000256" key="13">
    <source>
        <dbReference type="PIRSR" id="PIRSR001529-1"/>
    </source>
</evidence>
<evidence type="ECO:0000256" key="4">
    <source>
        <dbReference type="ARBA" id="ARBA00022490"/>
    </source>
</evidence>
<comment type="caution">
    <text evidence="17">The sequence shown here is derived from an EMBL/GenBank/DDBJ whole genome shotgun (WGS) entry which is preliminary data.</text>
</comment>
<comment type="domain">
    <text evidence="12">Consists of two distinct domains, a catalytic core and a N-terminal extension that is involved in tRNA binding.</text>
</comment>
<evidence type="ECO:0000256" key="6">
    <source>
        <dbReference type="ARBA" id="ARBA00022741"/>
    </source>
</evidence>
<dbReference type="Pfam" id="PF00587">
    <property type="entry name" value="tRNA-synt_2b"/>
    <property type="match status" value="1"/>
</dbReference>
<evidence type="ECO:0000256" key="3">
    <source>
        <dbReference type="ARBA" id="ARBA00010728"/>
    </source>
</evidence>
<evidence type="ECO:0000256" key="7">
    <source>
        <dbReference type="ARBA" id="ARBA00022840"/>
    </source>
</evidence>
<keyword evidence="18" id="KW-1185">Reference proteome</keyword>
<dbReference type="GO" id="GO:0016260">
    <property type="term" value="P:selenocysteine biosynthetic process"/>
    <property type="evidence" value="ECO:0007669"/>
    <property type="project" value="UniProtKB-UniRule"/>
</dbReference>
<dbReference type="PIRSF" id="PIRSF001529">
    <property type="entry name" value="Ser-tRNA-synth_IIa"/>
    <property type="match status" value="1"/>
</dbReference>
<keyword evidence="4 12" id="KW-0963">Cytoplasm</keyword>
<feature type="coiled-coil region" evidence="15">
    <location>
        <begin position="30"/>
        <end position="57"/>
    </location>
</feature>
<proteinExistence type="inferred from homology"/>
<comment type="subunit">
    <text evidence="12">Homodimer. The tRNA molecule binds across the dimer.</text>
</comment>
<dbReference type="HAMAP" id="MF_00176">
    <property type="entry name" value="Ser_tRNA_synth_type1"/>
    <property type="match status" value="1"/>
</dbReference>
<dbReference type="EC" id="6.1.1.11" evidence="12"/>
<feature type="binding site" evidence="13">
    <location>
        <position position="267"/>
    </location>
    <ligand>
        <name>L-serine</name>
        <dbReference type="ChEBI" id="CHEBI:33384"/>
    </ligand>
</feature>
<dbReference type="Pfam" id="PF02403">
    <property type="entry name" value="Seryl_tRNA_N"/>
    <property type="match status" value="1"/>
</dbReference>
<dbReference type="Proteomes" id="UP000194003">
    <property type="component" value="Unassembled WGS sequence"/>
</dbReference>
<feature type="binding site" evidence="12">
    <location>
        <position position="390"/>
    </location>
    <ligand>
        <name>L-serine</name>
        <dbReference type="ChEBI" id="CHEBI:33384"/>
    </ligand>
</feature>
<evidence type="ECO:0000256" key="15">
    <source>
        <dbReference type="SAM" id="Coils"/>
    </source>
</evidence>
<evidence type="ECO:0000256" key="8">
    <source>
        <dbReference type="ARBA" id="ARBA00022917"/>
    </source>
</evidence>
<dbReference type="AlphaFoldDB" id="A0A1Y2K357"/>
<dbReference type="PANTHER" id="PTHR43697">
    <property type="entry name" value="SERYL-TRNA SYNTHETASE"/>
    <property type="match status" value="1"/>
</dbReference>
<dbReference type="InterPro" id="IPR002314">
    <property type="entry name" value="aa-tRNA-synt_IIb"/>
</dbReference>
<dbReference type="SUPFAM" id="SSF46589">
    <property type="entry name" value="tRNA-binding arm"/>
    <property type="match status" value="1"/>
</dbReference>
<feature type="binding site" evidence="12 14">
    <location>
        <begin position="267"/>
        <end position="269"/>
    </location>
    <ligand>
        <name>ATP</name>
        <dbReference type="ChEBI" id="CHEBI:30616"/>
    </ligand>
</feature>
<evidence type="ECO:0000256" key="1">
    <source>
        <dbReference type="ARBA" id="ARBA00004496"/>
    </source>
</evidence>
<feature type="binding site" evidence="12 14">
    <location>
        <begin position="354"/>
        <end position="357"/>
    </location>
    <ligand>
        <name>ATP</name>
        <dbReference type="ChEBI" id="CHEBI:30616"/>
    </ligand>
</feature>
<dbReference type="NCBIfam" id="TIGR00414">
    <property type="entry name" value="serS"/>
    <property type="match status" value="1"/>
</dbReference>
<dbReference type="InterPro" id="IPR033729">
    <property type="entry name" value="SerRS_core"/>
</dbReference>
<dbReference type="GO" id="GO:0005524">
    <property type="term" value="F:ATP binding"/>
    <property type="evidence" value="ECO:0007669"/>
    <property type="project" value="UniProtKB-UniRule"/>
</dbReference>
<dbReference type="EMBL" id="LVJN01000020">
    <property type="protein sequence ID" value="OSM02389.1"/>
    <property type="molecule type" value="Genomic_DNA"/>
</dbReference>
<evidence type="ECO:0000313" key="18">
    <source>
        <dbReference type="Proteomes" id="UP000194003"/>
    </source>
</evidence>
<dbReference type="Gene3D" id="1.10.287.40">
    <property type="entry name" value="Serine-tRNA synthetase, tRNA binding domain"/>
    <property type="match status" value="1"/>
</dbReference>
<dbReference type="PROSITE" id="PS50862">
    <property type="entry name" value="AA_TRNA_LIGASE_II"/>
    <property type="match status" value="1"/>
</dbReference>
<dbReference type="InterPro" id="IPR002317">
    <property type="entry name" value="Ser-tRNA-ligase_type_1"/>
</dbReference>
<accession>A0A1Y2K357</accession>
<dbReference type="RefSeq" id="WP_085444868.1">
    <property type="nucleotide sequence ID" value="NZ_LVJN01000020.1"/>
</dbReference>
<feature type="binding site" evidence="13">
    <location>
        <position position="236"/>
    </location>
    <ligand>
        <name>L-serine</name>
        <dbReference type="ChEBI" id="CHEBI:33384"/>
    </ligand>
</feature>
<comment type="catalytic activity">
    <reaction evidence="11 12">
        <text>tRNA(Ser) + L-serine + ATP = L-seryl-tRNA(Ser) + AMP + diphosphate + H(+)</text>
        <dbReference type="Rhea" id="RHEA:12292"/>
        <dbReference type="Rhea" id="RHEA-COMP:9669"/>
        <dbReference type="Rhea" id="RHEA-COMP:9703"/>
        <dbReference type="ChEBI" id="CHEBI:15378"/>
        <dbReference type="ChEBI" id="CHEBI:30616"/>
        <dbReference type="ChEBI" id="CHEBI:33019"/>
        <dbReference type="ChEBI" id="CHEBI:33384"/>
        <dbReference type="ChEBI" id="CHEBI:78442"/>
        <dbReference type="ChEBI" id="CHEBI:78533"/>
        <dbReference type="ChEBI" id="CHEBI:456215"/>
        <dbReference type="EC" id="6.1.1.11"/>
    </reaction>
</comment>
<dbReference type="Gene3D" id="3.30.930.10">
    <property type="entry name" value="Bira Bifunctional Protein, Domain 2"/>
    <property type="match status" value="1"/>
</dbReference>
<keyword evidence="5 12" id="KW-0436">Ligase</keyword>
<dbReference type="PANTHER" id="PTHR43697:SF1">
    <property type="entry name" value="SERINE--TRNA LIGASE"/>
    <property type="match status" value="1"/>
</dbReference>
<feature type="domain" description="Aminoacyl-transfer RNA synthetases class-II family profile" evidence="16">
    <location>
        <begin position="178"/>
        <end position="415"/>
    </location>
</feature>
<dbReference type="CDD" id="cd00770">
    <property type="entry name" value="SerRS_core"/>
    <property type="match status" value="1"/>
</dbReference>
<dbReference type="InterPro" id="IPR010978">
    <property type="entry name" value="tRNA-bd_arm"/>
</dbReference>
<keyword evidence="15" id="KW-0175">Coiled coil</keyword>
<keyword evidence="7 12" id="KW-0067">ATP-binding</keyword>
<gene>
    <name evidence="12" type="primary">serS</name>
    <name evidence="17" type="ORF">MAIT1_02526</name>
</gene>
<dbReference type="PRINTS" id="PR00981">
    <property type="entry name" value="TRNASYNTHSER"/>
</dbReference>
<evidence type="ECO:0000256" key="11">
    <source>
        <dbReference type="ARBA" id="ARBA00048823"/>
    </source>
</evidence>
<dbReference type="InterPro" id="IPR006195">
    <property type="entry name" value="aa-tRNA-synth_II"/>
</dbReference>
<comment type="subcellular location">
    <subcellularLocation>
        <location evidence="1 12">Cytoplasm</location>
    </subcellularLocation>
</comment>
<keyword evidence="6 12" id="KW-0547">Nucleotide-binding</keyword>
<keyword evidence="9 12" id="KW-0030">Aminoacyl-tRNA synthetase</keyword>
<comment type="function">
    <text evidence="12">Catalyzes the attachment of serine to tRNA(Ser). Is also able to aminoacylate tRNA(Sec) with serine, to form the misacylated tRNA L-seryl-tRNA(Sec), which will be further converted into selenocysteinyl-tRNA(Sec).</text>
</comment>
<dbReference type="InterPro" id="IPR042103">
    <property type="entry name" value="SerRS_1_N_sf"/>
</dbReference>
<comment type="similarity">
    <text evidence="3 12">Belongs to the class-II aminoacyl-tRNA synthetase family. Type-1 seryl-tRNA synthetase subfamily.</text>
</comment>
<sequence length="432" mass="47281">MLDIKQIRADMEGVEAKLQRRGGGLNLAALRDLDQQQRALRVQTEELQAKRNALSKEIGARKAQKADAADLFEQMKEIGPALKAKEAELKELDEQVQTVVEALPNTPHDSVPDGADENDNVEARRWAPGAGVGGEPTPLPFEALNHWDIGERLGIIDFEAGAKIAGARFTVFKGLGARLSRALANFMLDLHTGEHGYMEVLPPVMANAQTLFGTGQLPKFEEDLFKTQDDLYLIPTAEVPLTNLVAGEILEADQLPLRMTAWTGCFRREAGAAGKDTRGLIRQHQFDKVEMVQVVRPEESYDALEALTGHAEMVLQRLELPYRVVTLCAGDMGFGATKTYDLEVWLPGAGRYREISSCSNTESFQARRMKARFRPEPQGKPELVHTLNGSGVAVGRALVAVLENGQQADGSVRLPKALVPYMGGVEVLTPAP</sequence>
<dbReference type="GO" id="GO:0006434">
    <property type="term" value="P:seryl-tRNA aminoacylation"/>
    <property type="evidence" value="ECO:0007669"/>
    <property type="project" value="UniProtKB-UniRule"/>
</dbReference>
<organism evidence="17 18">
    <name type="scientific">Magnetofaba australis IT-1</name>
    <dbReference type="NCBI Taxonomy" id="1434232"/>
    <lineage>
        <taxon>Bacteria</taxon>
        <taxon>Pseudomonadati</taxon>
        <taxon>Pseudomonadota</taxon>
        <taxon>Magnetococcia</taxon>
        <taxon>Magnetococcales</taxon>
        <taxon>Magnetococcaceae</taxon>
        <taxon>Magnetofaba</taxon>
    </lineage>
</organism>
<protein>
    <recommendedName>
        <fullName evidence="12">Serine--tRNA ligase</fullName>
        <ecNumber evidence="12">6.1.1.11</ecNumber>
    </recommendedName>
    <alternativeName>
        <fullName evidence="12">Seryl-tRNA synthetase</fullName>
        <shortName evidence="12">SerRS</shortName>
    </alternativeName>
    <alternativeName>
        <fullName evidence="12">Seryl-tRNA(Ser/Sec) synthetase</fullName>
    </alternativeName>
</protein>
<evidence type="ECO:0000256" key="10">
    <source>
        <dbReference type="ARBA" id="ARBA00047929"/>
    </source>
</evidence>
<keyword evidence="8 12" id="KW-0648">Protein biosynthesis</keyword>
<comment type="catalytic activity">
    <reaction evidence="10 12">
        <text>tRNA(Sec) + L-serine + ATP = L-seryl-tRNA(Sec) + AMP + diphosphate + H(+)</text>
        <dbReference type="Rhea" id="RHEA:42580"/>
        <dbReference type="Rhea" id="RHEA-COMP:9742"/>
        <dbReference type="Rhea" id="RHEA-COMP:10128"/>
        <dbReference type="ChEBI" id="CHEBI:15378"/>
        <dbReference type="ChEBI" id="CHEBI:30616"/>
        <dbReference type="ChEBI" id="CHEBI:33019"/>
        <dbReference type="ChEBI" id="CHEBI:33384"/>
        <dbReference type="ChEBI" id="CHEBI:78442"/>
        <dbReference type="ChEBI" id="CHEBI:78533"/>
        <dbReference type="ChEBI" id="CHEBI:456215"/>
        <dbReference type="EC" id="6.1.1.11"/>
    </reaction>
</comment>
<evidence type="ECO:0000256" key="12">
    <source>
        <dbReference type="HAMAP-Rule" id="MF_00176"/>
    </source>
</evidence>
<dbReference type="STRING" id="1434232.MAIT1_02526"/>
<dbReference type="InterPro" id="IPR015866">
    <property type="entry name" value="Ser-tRNA-synth_1_N"/>
</dbReference>
<dbReference type="InterPro" id="IPR045864">
    <property type="entry name" value="aa-tRNA-synth_II/BPL/LPL"/>
</dbReference>
<comment type="pathway">
    <text evidence="2 12">Aminoacyl-tRNA biosynthesis; selenocysteinyl-tRNA(Sec) biosynthesis; L-seryl-tRNA(Sec) from L-serine and tRNA(Sec): step 1/1.</text>
</comment>
<evidence type="ECO:0000256" key="14">
    <source>
        <dbReference type="PIRSR" id="PIRSR001529-2"/>
    </source>
</evidence>
<dbReference type="SUPFAM" id="SSF55681">
    <property type="entry name" value="Class II aaRS and biotin synthetases"/>
    <property type="match status" value="1"/>
</dbReference>
<name>A0A1Y2K357_9PROT</name>
<feature type="binding site" evidence="13">
    <location>
        <position position="388"/>
    </location>
    <ligand>
        <name>L-serine</name>
        <dbReference type="ChEBI" id="CHEBI:33384"/>
    </ligand>
</feature>
<reference evidence="17 18" key="1">
    <citation type="journal article" date="2016" name="BMC Genomics">
        <title>Combined genomic and structural analyses of a cultured magnetotactic bacterium reveals its niche adaptation to a dynamic environment.</title>
        <authorList>
            <person name="Araujo A.C."/>
            <person name="Morillo V."/>
            <person name="Cypriano J."/>
            <person name="Teixeira L.C."/>
            <person name="Leao P."/>
            <person name="Lyra S."/>
            <person name="Almeida L.G."/>
            <person name="Bazylinski D.A."/>
            <person name="Vasconcellos A.T."/>
            <person name="Abreu F."/>
            <person name="Lins U."/>
        </authorList>
    </citation>
    <scope>NUCLEOTIDE SEQUENCE [LARGE SCALE GENOMIC DNA]</scope>
    <source>
        <strain evidence="17 18">IT-1</strain>
    </source>
</reference>
<evidence type="ECO:0000256" key="9">
    <source>
        <dbReference type="ARBA" id="ARBA00023146"/>
    </source>
</evidence>
<evidence type="ECO:0000313" key="17">
    <source>
        <dbReference type="EMBL" id="OSM02389.1"/>
    </source>
</evidence>
<dbReference type="UniPathway" id="UPA00906">
    <property type="reaction ID" value="UER00895"/>
</dbReference>
<feature type="binding site" evidence="12 13">
    <location>
        <position position="290"/>
    </location>
    <ligand>
        <name>L-serine</name>
        <dbReference type="ChEBI" id="CHEBI:33384"/>
    </ligand>
</feature>
<evidence type="ECO:0000259" key="16">
    <source>
        <dbReference type="PROSITE" id="PS50862"/>
    </source>
</evidence>
<dbReference type="OrthoDB" id="9804647at2"/>
<dbReference type="GO" id="GO:0005737">
    <property type="term" value="C:cytoplasm"/>
    <property type="evidence" value="ECO:0007669"/>
    <property type="project" value="UniProtKB-SubCell"/>
</dbReference>